<dbReference type="VEuPathDB" id="FungiDB:I7I52_08143"/>
<protein>
    <submittedName>
        <fullName evidence="1">Uncharacterized protein</fullName>
    </submittedName>
</protein>
<gene>
    <name evidence="1" type="ORF">I7I52_08143</name>
</gene>
<sequence length="60" mass="6917">MIRGSGVSSKNGGLKCPPWSCILYKNKERSKDLRVPSVMVHLLQRLDPEYMCIFECLELF</sequence>
<evidence type="ECO:0000313" key="1">
    <source>
        <dbReference type="EMBL" id="KAG5290963.1"/>
    </source>
</evidence>
<name>A0A8H7YJ73_AJECA</name>
<proteinExistence type="predicted"/>
<organism evidence="1 2">
    <name type="scientific">Ajellomyces capsulatus</name>
    <name type="common">Darling's disease fungus</name>
    <name type="synonym">Histoplasma capsulatum</name>
    <dbReference type="NCBI Taxonomy" id="5037"/>
    <lineage>
        <taxon>Eukaryota</taxon>
        <taxon>Fungi</taxon>
        <taxon>Dikarya</taxon>
        <taxon>Ascomycota</taxon>
        <taxon>Pezizomycotina</taxon>
        <taxon>Eurotiomycetes</taxon>
        <taxon>Eurotiomycetidae</taxon>
        <taxon>Onygenales</taxon>
        <taxon>Ajellomycetaceae</taxon>
        <taxon>Histoplasma</taxon>
    </lineage>
</organism>
<dbReference type="EMBL" id="JAEVHI010000005">
    <property type="protein sequence ID" value="KAG5290963.1"/>
    <property type="molecule type" value="Genomic_DNA"/>
</dbReference>
<dbReference type="Proteomes" id="UP000670092">
    <property type="component" value="Unassembled WGS sequence"/>
</dbReference>
<accession>A0A8H7YJ73</accession>
<evidence type="ECO:0000313" key="2">
    <source>
        <dbReference type="Proteomes" id="UP000670092"/>
    </source>
</evidence>
<dbReference type="AlphaFoldDB" id="A0A8H7YJ73"/>
<comment type="caution">
    <text evidence="1">The sequence shown here is derived from an EMBL/GenBank/DDBJ whole genome shotgun (WGS) entry which is preliminary data.</text>
</comment>
<reference evidence="1 2" key="1">
    <citation type="submission" date="2021-01" db="EMBL/GenBank/DDBJ databases">
        <title>Chromosome-level genome assembly of a human fungal pathogen reveals clustering of transcriptionally co-regulated genes.</title>
        <authorList>
            <person name="Voorhies M."/>
            <person name="Cohen S."/>
            <person name="Shea T.P."/>
            <person name="Petrus S."/>
            <person name="Munoz J.F."/>
            <person name="Poplawski S."/>
            <person name="Goldman W.E."/>
            <person name="Michael T."/>
            <person name="Cuomo C.A."/>
            <person name="Sil A."/>
            <person name="Beyhan S."/>
        </authorList>
    </citation>
    <scope>NUCLEOTIDE SEQUENCE [LARGE SCALE GENOMIC DNA]</scope>
    <source>
        <strain evidence="1 2">G184AR</strain>
    </source>
</reference>